<sequence length="352" mass="38284">MATKLDTHITAESLERNFILLNRALKNYDDQIAALQEAAGTGNGEPEITEEINQLINQKMTEIKKYAANLLQGSLSLDNYLCSRAQISAKDFIELSIAGDNDEKQLVFQMAGDAGEDIERGFSFRDQETEDGPVYGKIRFGSADHEFLLEFQDSTGQTTMFKQDAASMSLAVQTESNVAAFFYDAVHQKWKISYNDTAFEIGDMLKAVYDTNDDGKVNAADEADFVPWAGVQDTPTTLEGYGITDAYTAGQGEALESIVADLGMTLGNEVNRLNQADTENTAAIERVAADLAAFELSDLQDVDETVLPAKGHVLAFDGVKWRSRAVERNIDGGTSASVYLPIQRINGGGVGG</sequence>
<organism evidence="2 3">
    <name type="scientific">Sporomusa termitida</name>
    <dbReference type="NCBI Taxonomy" id="2377"/>
    <lineage>
        <taxon>Bacteria</taxon>
        <taxon>Bacillati</taxon>
        <taxon>Bacillota</taxon>
        <taxon>Negativicutes</taxon>
        <taxon>Selenomonadales</taxon>
        <taxon>Sporomusaceae</taxon>
        <taxon>Sporomusa</taxon>
    </lineage>
</organism>
<dbReference type="RefSeq" id="WP_144349823.1">
    <property type="nucleotide sequence ID" value="NZ_CP036259.1"/>
</dbReference>
<keyword evidence="1" id="KW-0175">Coiled coil</keyword>
<dbReference type="OrthoDB" id="2623455at2"/>
<evidence type="ECO:0000313" key="2">
    <source>
        <dbReference type="EMBL" id="QDR80234.1"/>
    </source>
</evidence>
<keyword evidence="3" id="KW-1185">Reference proteome</keyword>
<evidence type="ECO:0000256" key="1">
    <source>
        <dbReference type="SAM" id="Coils"/>
    </source>
</evidence>
<dbReference type="AlphaFoldDB" id="A0A517DS93"/>
<gene>
    <name evidence="2" type="ORF">SPTER_15530</name>
</gene>
<protein>
    <submittedName>
        <fullName evidence="2">Uncharacterized protein</fullName>
    </submittedName>
</protein>
<feature type="coiled-coil region" evidence="1">
    <location>
        <begin position="11"/>
        <end position="38"/>
    </location>
</feature>
<accession>A0A517DS93</accession>
<reference evidence="2 3" key="1">
    <citation type="submission" date="2019-02" db="EMBL/GenBank/DDBJ databases">
        <title>Closed genome of Sporomusa termitida DSM 4440.</title>
        <authorList>
            <person name="Poehlein A."/>
            <person name="Daniel R."/>
        </authorList>
    </citation>
    <scope>NUCLEOTIDE SEQUENCE [LARGE SCALE GENOMIC DNA]</scope>
    <source>
        <strain evidence="2 3">DSM 4440</strain>
    </source>
</reference>
<evidence type="ECO:0000313" key="3">
    <source>
        <dbReference type="Proteomes" id="UP000320776"/>
    </source>
</evidence>
<name>A0A517DS93_9FIRM</name>
<dbReference type="Proteomes" id="UP000320776">
    <property type="component" value="Chromosome"/>
</dbReference>
<dbReference type="EMBL" id="CP036259">
    <property type="protein sequence ID" value="QDR80234.1"/>
    <property type="molecule type" value="Genomic_DNA"/>
</dbReference>
<dbReference type="KEGG" id="sted:SPTER_15530"/>
<proteinExistence type="predicted"/>